<dbReference type="InterPro" id="IPR050789">
    <property type="entry name" value="Diverse_Enzym_Activities"/>
</dbReference>
<feature type="domain" description="Beta-lactamase-related" evidence="2">
    <location>
        <begin position="124"/>
        <end position="411"/>
    </location>
</feature>
<dbReference type="HOGENOM" id="CLU_481220_0_0_6"/>
<dbReference type="eggNOG" id="COG1680">
    <property type="taxonomic scope" value="Bacteria"/>
</dbReference>
<organism evidence="4 5">
    <name type="scientific">Congregibacter litoralis KT71</name>
    <dbReference type="NCBI Taxonomy" id="314285"/>
    <lineage>
        <taxon>Bacteria</taxon>
        <taxon>Pseudomonadati</taxon>
        <taxon>Pseudomonadota</taxon>
        <taxon>Gammaproteobacteria</taxon>
        <taxon>Cellvibrionales</taxon>
        <taxon>Halieaceae</taxon>
        <taxon>Congregibacter</taxon>
    </lineage>
</organism>
<protein>
    <submittedName>
        <fullName evidence="4">Beta-lactamase class C and other penicillin binding protein</fullName>
    </submittedName>
</protein>
<dbReference type="eggNOG" id="COG4319">
    <property type="taxonomic scope" value="Bacteria"/>
</dbReference>
<feature type="signal peptide" evidence="1">
    <location>
        <begin position="1"/>
        <end position="42"/>
    </location>
</feature>
<dbReference type="Pfam" id="PF14534">
    <property type="entry name" value="DUF4440"/>
    <property type="match status" value="1"/>
</dbReference>
<evidence type="ECO:0000259" key="3">
    <source>
        <dbReference type="Pfam" id="PF14534"/>
    </source>
</evidence>
<dbReference type="SUPFAM" id="SSF56601">
    <property type="entry name" value="beta-lactamase/transpeptidase-like"/>
    <property type="match status" value="1"/>
</dbReference>
<evidence type="ECO:0000313" key="5">
    <source>
        <dbReference type="Proteomes" id="UP000019205"/>
    </source>
</evidence>
<keyword evidence="1" id="KW-0732">Signal</keyword>
<dbReference type="InterPro" id="IPR001466">
    <property type="entry name" value="Beta-lactam-related"/>
</dbReference>
<evidence type="ECO:0000256" key="1">
    <source>
        <dbReference type="SAM" id="SignalP"/>
    </source>
</evidence>
<sequence length="566" mass="62595">MCKAQRTDRGKSRTMLCRASKAFGAMLSLSTVLLLAPLSVLAAEEPHARFTGVTAKNFDEGGAVSLQFHRHAESYLHTTTIARGETHRELERTNTPELEAVTVVVDGDERSFADYAKNDELLDSVIVLHGGKVAFEAYPRMTPRDRHFAWSVTKVLTSAALATLVAEGKVAMDAPIERYLPELASTAWAGTSVYDIANMASGIDCRDSDGYQNTATCVYRMEEALGITAPTGRDESFTALVKSMGRLRPPGERNEYVSANTNVLMLVIERTTGQSYADAVEERIWSRIGAESDALMAVSDEGYAYASGGLMARLRDLARFGLVFTDGKDFPDIADTMIADLKAGGGIARSEEQLEWLRRDHGDDLPRRAGWQWDQVWDDGGLYKGGYLGQGLYVDPARDLVIAWYGTGLDFSARQTDMLSVARQLAVSGVFDSRPEPKALKTLIQNRNNEYEAAFQAQDLPELLALHTDDVVFMSSHRERVEGLKNLRASFEAEFSLGKSTLRLITEEVTRSKDFVMEIGRYEVNLGIDTDTPISDAGDYLVVWKQNAEGQWLIYRDITTSTQAMP</sequence>
<keyword evidence="5" id="KW-1185">Reference proteome</keyword>
<name>A4A7A2_9GAMM</name>
<accession>A4A7A2</accession>
<dbReference type="PANTHER" id="PTHR43283:SF7">
    <property type="entry name" value="BETA-LACTAMASE-RELATED DOMAIN-CONTAINING PROTEIN"/>
    <property type="match status" value="1"/>
</dbReference>
<dbReference type="STRING" id="314285.KT71_02952"/>
<evidence type="ECO:0000313" key="4">
    <source>
        <dbReference type="EMBL" id="EAQ98171.2"/>
    </source>
</evidence>
<reference evidence="4 5" key="1">
    <citation type="journal article" date="2007" name="Proc. Natl. Acad. Sci. U.S.A.">
        <title>Characterization of a marine gammaproteobacterium capable of aerobic anoxygenic photosynthesis.</title>
        <authorList>
            <person name="Fuchs B.M."/>
            <person name="Spring S."/>
            <person name="Teeling H."/>
            <person name="Quast C."/>
            <person name="Wulf J."/>
            <person name="Schattenhofer M."/>
            <person name="Yan S."/>
            <person name="Ferriera S."/>
            <person name="Johnson J."/>
            <person name="Glockner F.O."/>
            <person name="Amann R."/>
        </authorList>
    </citation>
    <scope>NUCLEOTIDE SEQUENCE [LARGE SCALE GENOMIC DNA]</scope>
    <source>
        <strain evidence="4">KT71</strain>
    </source>
</reference>
<dbReference type="AlphaFoldDB" id="A4A7A2"/>
<dbReference type="InterPro" id="IPR012338">
    <property type="entry name" value="Beta-lactam/transpept-like"/>
</dbReference>
<evidence type="ECO:0000259" key="2">
    <source>
        <dbReference type="Pfam" id="PF00144"/>
    </source>
</evidence>
<gene>
    <name evidence="4" type="ORF">KT71_02952</name>
</gene>
<dbReference type="PANTHER" id="PTHR43283">
    <property type="entry name" value="BETA-LACTAMASE-RELATED"/>
    <property type="match status" value="1"/>
</dbReference>
<comment type="caution">
    <text evidence="4">The sequence shown here is derived from an EMBL/GenBank/DDBJ whole genome shotgun (WGS) entry which is preliminary data.</text>
</comment>
<dbReference type="Pfam" id="PF00144">
    <property type="entry name" value="Beta-lactamase"/>
    <property type="match status" value="1"/>
</dbReference>
<dbReference type="EMBL" id="AAOA02000002">
    <property type="protein sequence ID" value="EAQ98171.2"/>
    <property type="molecule type" value="Genomic_DNA"/>
</dbReference>
<feature type="domain" description="DUF4440" evidence="3">
    <location>
        <begin position="448"/>
        <end position="554"/>
    </location>
</feature>
<dbReference type="SUPFAM" id="SSF54427">
    <property type="entry name" value="NTF2-like"/>
    <property type="match status" value="1"/>
</dbReference>
<dbReference type="Gene3D" id="3.10.450.50">
    <property type="match status" value="1"/>
</dbReference>
<dbReference type="Gene3D" id="3.40.710.10">
    <property type="entry name" value="DD-peptidase/beta-lactamase superfamily"/>
    <property type="match status" value="1"/>
</dbReference>
<proteinExistence type="predicted"/>
<dbReference type="InterPro" id="IPR032710">
    <property type="entry name" value="NTF2-like_dom_sf"/>
</dbReference>
<dbReference type="InterPro" id="IPR027843">
    <property type="entry name" value="DUF4440"/>
</dbReference>
<reference evidence="4 5" key="2">
    <citation type="journal article" date="2009" name="PLoS ONE">
        <title>The photosynthetic apparatus and its regulation in the aerobic gammaproteobacterium Congregibacter litoralis gen. nov., sp. nov.</title>
        <authorList>
            <person name="Spring S."/>
            <person name="Lunsdorf H."/>
            <person name="Fuchs B.M."/>
            <person name="Tindall B.J."/>
        </authorList>
    </citation>
    <scope>NUCLEOTIDE SEQUENCE [LARGE SCALE GENOMIC DNA]</scope>
    <source>
        <strain evidence="4">KT71</strain>
    </source>
</reference>
<feature type="chain" id="PRO_5002664247" evidence="1">
    <location>
        <begin position="43"/>
        <end position="566"/>
    </location>
</feature>
<dbReference type="Proteomes" id="UP000019205">
    <property type="component" value="Chromosome"/>
</dbReference>